<evidence type="ECO:0008006" key="3">
    <source>
        <dbReference type="Google" id="ProtNLM"/>
    </source>
</evidence>
<protein>
    <recommendedName>
        <fullName evidence="3">DUF1330 domain-containing protein</fullName>
    </recommendedName>
</protein>
<accession>A0A0U1DHP8</accession>
<dbReference type="AlphaFoldDB" id="A0A0U1DHP8"/>
<sequence>MSSRRAFNAAHTRNVSLAMYVFLWPRPGMDEALSAYEDTVLALVPEHCGKVLRRDRTDGSGGWPLEIQLFEWASQEAIDGYMVDPRRTELAAERAAAIARTEIVPVQSSR</sequence>
<keyword evidence="2" id="KW-1185">Reference proteome</keyword>
<evidence type="ECO:0000313" key="1">
    <source>
        <dbReference type="EMBL" id="CQD16790.1"/>
    </source>
</evidence>
<evidence type="ECO:0000313" key="2">
    <source>
        <dbReference type="Proteomes" id="UP000199601"/>
    </source>
</evidence>
<name>A0A0U1DHP8_9MYCO</name>
<organism evidence="1 2">
    <name type="scientific">Mycobacterium europaeum</name>
    <dbReference type="NCBI Taxonomy" id="761804"/>
    <lineage>
        <taxon>Bacteria</taxon>
        <taxon>Bacillati</taxon>
        <taxon>Actinomycetota</taxon>
        <taxon>Actinomycetes</taxon>
        <taxon>Mycobacteriales</taxon>
        <taxon>Mycobacteriaceae</taxon>
        <taxon>Mycobacterium</taxon>
        <taxon>Mycobacterium simiae complex</taxon>
    </lineage>
</organism>
<dbReference type="EMBL" id="CTEC01000002">
    <property type="protein sequence ID" value="CQD16790.1"/>
    <property type="molecule type" value="Genomic_DNA"/>
</dbReference>
<dbReference type="Proteomes" id="UP000199601">
    <property type="component" value="Unassembled WGS sequence"/>
</dbReference>
<proteinExistence type="predicted"/>
<reference evidence="2" key="1">
    <citation type="submission" date="2015-03" db="EMBL/GenBank/DDBJ databases">
        <authorList>
            <person name="Urmite Genomes"/>
        </authorList>
    </citation>
    <scope>NUCLEOTIDE SEQUENCE [LARGE SCALE GENOMIC DNA]</scope>
    <source>
        <strain evidence="2">CSUR P1344</strain>
    </source>
</reference>
<gene>
    <name evidence="1" type="ORF">BN000_03574</name>
</gene>